<keyword evidence="5 7" id="KW-0175">Coiled coil</keyword>
<dbReference type="EMBL" id="JGYK01000001">
    <property type="protein sequence ID" value="KFI40194.1"/>
    <property type="molecule type" value="Genomic_DNA"/>
</dbReference>
<dbReference type="RefSeq" id="WP_033503812.1">
    <property type="nucleotide sequence ID" value="NZ_CP011786.1"/>
</dbReference>
<proteinExistence type="inferred from homology"/>
<dbReference type="PIRSF" id="PIRSF005719">
    <property type="entry name" value="SMC"/>
    <property type="match status" value="1"/>
</dbReference>
<dbReference type="CDD" id="cd03278">
    <property type="entry name" value="ABC_SMC_barmotin"/>
    <property type="match status" value="1"/>
</dbReference>
<dbReference type="Gene3D" id="3.40.50.300">
    <property type="entry name" value="P-loop containing nucleotide triphosphate hydrolases"/>
    <property type="match status" value="2"/>
</dbReference>
<dbReference type="GO" id="GO:0006260">
    <property type="term" value="P:DNA replication"/>
    <property type="evidence" value="ECO:0007669"/>
    <property type="project" value="UniProtKB-UniRule"/>
</dbReference>
<dbReference type="InterPro" id="IPR011890">
    <property type="entry name" value="SMC_prok"/>
</dbReference>
<dbReference type="OrthoDB" id="9808768at2"/>
<comment type="domain">
    <text evidence="7">Contains large globular domains required for ATP hydrolysis at each terminus and a third globular domain forming a flexible hinge near the middle of the molecule. These domains are separated by coiled-coil structures.</text>
</comment>
<dbReference type="KEGG" id="bact:AB656_03080"/>
<dbReference type="GO" id="GO:0003677">
    <property type="term" value="F:DNA binding"/>
    <property type="evidence" value="ECO:0007669"/>
    <property type="project" value="UniProtKB-UniRule"/>
</dbReference>
<dbReference type="GO" id="GO:0007059">
    <property type="term" value="P:chromosome segregation"/>
    <property type="evidence" value="ECO:0007669"/>
    <property type="project" value="UniProtKB-UniRule"/>
</dbReference>
<comment type="function">
    <text evidence="7">Required for chromosome condensation and partitioning.</text>
</comment>
<dbReference type="AlphaFoldDB" id="A0A086Z0Z4"/>
<dbReference type="InterPro" id="IPR036277">
    <property type="entry name" value="SMC_hinge_sf"/>
</dbReference>
<dbReference type="NCBIfam" id="TIGR02168">
    <property type="entry name" value="SMC_prok_B"/>
    <property type="match status" value="1"/>
</dbReference>
<feature type="region of interest" description="Disordered" evidence="8">
    <location>
        <begin position="444"/>
        <end position="475"/>
    </location>
</feature>
<dbReference type="GO" id="GO:0030261">
    <property type="term" value="P:chromosome condensation"/>
    <property type="evidence" value="ECO:0007669"/>
    <property type="project" value="InterPro"/>
</dbReference>
<dbReference type="InterPro" id="IPR003395">
    <property type="entry name" value="RecF/RecN/SMC_N"/>
</dbReference>
<dbReference type="PATRIC" id="fig|1437605.7.peg.635"/>
<evidence type="ECO:0000256" key="3">
    <source>
        <dbReference type="ARBA" id="ARBA00022741"/>
    </source>
</evidence>
<keyword evidence="6 7" id="KW-0238">DNA-binding</keyword>
<dbReference type="FunFam" id="3.40.50.300:FF:000984">
    <property type="entry name" value="Chromosome partition protein Smc"/>
    <property type="match status" value="1"/>
</dbReference>
<dbReference type="HAMAP" id="MF_01894">
    <property type="entry name" value="Smc_prok"/>
    <property type="match status" value="1"/>
</dbReference>
<sequence length="1242" mass="135528">MYLKELSLRGFKSFAAPTTLRFEPGITAVVGPNGSGKSNIVDALAWVMGEQGAKALRGSSMEDVIFAGTSSRPPLGRAQVSLTIDNSDRTLGIDYTEVTISRTIFRNGGSEYAINGSACRLLDIQELLSDTGLGQQMHVIVGQGRLDAILRADPSGHRAFIEEAAGILKHRKRKERALRKLANTDDNLARLDDLLSEIHRQLGPLGRQARVSRRADGIEVSLRDAQARIYAEDAVKARQSLDDVREELGRVREELAERQRHLAQVKLRIEQVEALSQKSNPRISRINQVWHDLTQLQERYSSLISLAGERARSLQGQMEGAGQGPDPELLARRAEELDAQGRRQASRLEESRLTLDQAVEVRASQEQQLAAARQTLTELQRTARQHDAQLTSLKALVAKEESALQLVEGRLSDAQVQRDAAAAQLTQAHEQEESLELEAQAGAGQGEDGLAAQEEAERARAAARQGLNDAQETQRKINSQRIALEAKADALSDTLESRSASERLSAEGGVRMLGRLADFIQVEEGWEEPVAHALADYSGAIVVRDGQGVQHALEKAHQDKLGKAVLLTPLDVGHEQGQDLGQARAPASTARRDRIRSAASLVSARSDVLDSNQAQGVLAAVRLLLSRTAAVETGRDAMELLASAGSTAKGAWDEVLTREGDVFTAVGAIGGSGPATSDLALVARRDKALAGAQGLSGQLDAAQKAVDRAQQSLTQAEDRLEEAKAKRTEDRLKAEQGAKALASARTLTRQQEARLQTAEHRIEVLGLEVKSHQAKLEDLQGTLQQAERSGSEQVNVDELTERARRLEEALDQARAAEMKAQMAWNDAKGKGESLARQSQLLRTQAQEAQQRRERVARLNQERAERISLLGEVGHDARAVVGLLAASLEQTVEERDRLQSQVSSHDSELKDLRTQRDGLEPQVEVLRAKEHDLDVSRERLATQSGQLIQKISDDLGMGVDELIRDYGPERPVPVLDETGAPVPMSGSLEEHRENAGNDQKGADALAGHVHVGACETVPYVREEQIKRLNKAKRDLAALGKVNPLAAEEYESLKARNQYLNDQRQDVVSSRDDLKDLIKDLDRTMIDVFKSAFDDTAAAFEQMFATLFPGGKGRLRMENPDDLLTTGVLVEASPAGKKVKQLSLLSGGERSLTALALLFAIFTARPSPFYVMDEVEAALDDVNLSRLLKAFNQLREHAQLIIITHQQRTMSIADALYGVTMRADGVTAVISQKLAQGQEALAGD</sequence>
<dbReference type="Proteomes" id="UP000029015">
    <property type="component" value="Unassembled WGS sequence"/>
</dbReference>
<keyword evidence="2 7" id="KW-0963">Cytoplasm</keyword>
<evidence type="ECO:0000256" key="8">
    <source>
        <dbReference type="SAM" id="MobiDB-lite"/>
    </source>
</evidence>
<evidence type="ECO:0000256" key="7">
    <source>
        <dbReference type="HAMAP-Rule" id="MF_01894"/>
    </source>
</evidence>
<feature type="coiled-coil region" evidence="7">
    <location>
        <begin position="234"/>
        <end position="275"/>
    </location>
</feature>
<evidence type="ECO:0000256" key="2">
    <source>
        <dbReference type="ARBA" id="ARBA00022490"/>
    </source>
</evidence>
<dbReference type="InterPro" id="IPR027417">
    <property type="entry name" value="P-loop_NTPase"/>
</dbReference>
<evidence type="ECO:0000256" key="6">
    <source>
        <dbReference type="ARBA" id="ARBA00023125"/>
    </source>
</evidence>
<evidence type="ECO:0000256" key="1">
    <source>
        <dbReference type="ARBA" id="ARBA00004496"/>
    </source>
</evidence>
<comment type="caution">
    <text evidence="10">The sequence shown here is derived from an EMBL/GenBank/DDBJ whole genome shotgun (WGS) entry which is preliminary data.</text>
</comment>
<dbReference type="InterPro" id="IPR010935">
    <property type="entry name" value="SMC_hinge"/>
</dbReference>
<comment type="subcellular location">
    <subcellularLocation>
        <location evidence="1 7">Cytoplasm</location>
    </subcellularLocation>
</comment>
<dbReference type="GO" id="GO:0005694">
    <property type="term" value="C:chromosome"/>
    <property type="evidence" value="ECO:0007669"/>
    <property type="project" value="InterPro"/>
</dbReference>
<evidence type="ECO:0000313" key="10">
    <source>
        <dbReference type="EMBL" id="KFI40194.1"/>
    </source>
</evidence>
<keyword evidence="4 7" id="KW-0067">ATP-binding</keyword>
<comment type="subunit">
    <text evidence="7">Homodimer.</text>
</comment>
<dbReference type="InterPro" id="IPR024704">
    <property type="entry name" value="SMC"/>
</dbReference>
<dbReference type="GO" id="GO:0016887">
    <property type="term" value="F:ATP hydrolysis activity"/>
    <property type="evidence" value="ECO:0007669"/>
    <property type="project" value="InterPro"/>
</dbReference>
<name>A0A086Z0Z4_9BIFI</name>
<dbReference type="eggNOG" id="COG1196">
    <property type="taxonomic scope" value="Bacteria"/>
</dbReference>
<evidence type="ECO:0000313" key="11">
    <source>
        <dbReference type="Proteomes" id="UP000029015"/>
    </source>
</evidence>
<dbReference type="Pfam" id="PF06470">
    <property type="entry name" value="SMC_hinge"/>
    <property type="match status" value="1"/>
</dbReference>
<evidence type="ECO:0000256" key="4">
    <source>
        <dbReference type="ARBA" id="ARBA00022840"/>
    </source>
</evidence>
<dbReference type="GO" id="GO:0007062">
    <property type="term" value="P:sister chromatid cohesion"/>
    <property type="evidence" value="ECO:0007669"/>
    <property type="project" value="InterPro"/>
</dbReference>
<dbReference type="SUPFAM" id="SSF52540">
    <property type="entry name" value="P-loop containing nucleoside triphosphate hydrolases"/>
    <property type="match status" value="1"/>
</dbReference>
<protein>
    <recommendedName>
        <fullName evidence="7">Chromosome partition protein Smc</fullName>
    </recommendedName>
</protein>
<feature type="compositionally biased region" description="Low complexity" evidence="8">
    <location>
        <begin position="444"/>
        <end position="453"/>
    </location>
</feature>
<feature type="binding site" evidence="7">
    <location>
        <begin position="32"/>
        <end position="39"/>
    </location>
    <ligand>
        <name>ATP</name>
        <dbReference type="ChEBI" id="CHEBI:30616"/>
    </ligand>
</feature>
<evidence type="ECO:0000256" key="5">
    <source>
        <dbReference type="ARBA" id="ARBA00023054"/>
    </source>
</evidence>
<accession>A0A086Z0Z4</accession>
<dbReference type="Pfam" id="PF02463">
    <property type="entry name" value="SMC_N"/>
    <property type="match status" value="1"/>
</dbReference>
<organism evidence="10 11">
    <name type="scientific">Bifidobacterium actinocoloniiforme DSM 22766</name>
    <dbReference type="NCBI Taxonomy" id="1437605"/>
    <lineage>
        <taxon>Bacteria</taxon>
        <taxon>Bacillati</taxon>
        <taxon>Actinomycetota</taxon>
        <taxon>Actinomycetes</taxon>
        <taxon>Bifidobacteriales</taxon>
        <taxon>Bifidobacteriaceae</taxon>
        <taxon>Bifidobacterium</taxon>
    </lineage>
</organism>
<feature type="coiled-coil region" evidence="7">
    <location>
        <begin position="887"/>
        <end position="914"/>
    </location>
</feature>
<dbReference type="FunFam" id="3.40.50.300:FF:000901">
    <property type="entry name" value="Chromosome partition protein Smc"/>
    <property type="match status" value="1"/>
</dbReference>
<dbReference type="PANTHER" id="PTHR43977">
    <property type="entry name" value="STRUCTURAL MAINTENANCE OF CHROMOSOMES PROTEIN 3"/>
    <property type="match status" value="1"/>
</dbReference>
<keyword evidence="11" id="KW-1185">Reference proteome</keyword>
<keyword evidence="3 7" id="KW-0547">Nucleotide-binding</keyword>
<dbReference type="SMART" id="SM00968">
    <property type="entry name" value="SMC_hinge"/>
    <property type="match status" value="1"/>
</dbReference>
<feature type="coiled-coil region" evidence="7">
    <location>
        <begin position="692"/>
        <end position="861"/>
    </location>
</feature>
<gene>
    <name evidence="7" type="primary">smc</name>
    <name evidence="10" type="ORF">BACT_0896</name>
</gene>
<feature type="domain" description="SMC hinge" evidence="9">
    <location>
        <begin position="510"/>
        <end position="641"/>
    </location>
</feature>
<reference evidence="10 11" key="1">
    <citation type="submission" date="2014-03" db="EMBL/GenBank/DDBJ databases">
        <title>Genomics of Bifidobacteria.</title>
        <authorList>
            <person name="Ventura M."/>
            <person name="Milani C."/>
            <person name="Lugli G.A."/>
        </authorList>
    </citation>
    <scope>NUCLEOTIDE SEQUENCE [LARGE SCALE GENOMIC DNA]</scope>
    <source>
        <strain evidence="10 11">DSM 22766</strain>
    </source>
</reference>
<dbReference type="STRING" id="1437605.AB656_03080"/>
<evidence type="ECO:0000259" key="9">
    <source>
        <dbReference type="SMART" id="SM00968"/>
    </source>
</evidence>
<dbReference type="GO" id="GO:0005524">
    <property type="term" value="F:ATP binding"/>
    <property type="evidence" value="ECO:0007669"/>
    <property type="project" value="UniProtKB-UniRule"/>
</dbReference>
<dbReference type="SUPFAM" id="SSF75553">
    <property type="entry name" value="Smc hinge domain"/>
    <property type="match status" value="1"/>
</dbReference>
<dbReference type="Gene3D" id="1.20.1060.20">
    <property type="match status" value="1"/>
</dbReference>
<dbReference type="GO" id="GO:0005737">
    <property type="term" value="C:cytoplasm"/>
    <property type="evidence" value="ECO:0007669"/>
    <property type="project" value="UniProtKB-SubCell"/>
</dbReference>
<comment type="similarity">
    <text evidence="7">Belongs to the SMC family.</text>
</comment>